<evidence type="ECO:0000313" key="10">
    <source>
        <dbReference type="Proteomes" id="UP000034344"/>
    </source>
</evidence>
<dbReference type="GO" id="GO:0005886">
    <property type="term" value="C:plasma membrane"/>
    <property type="evidence" value="ECO:0007669"/>
    <property type="project" value="UniProtKB-SubCell"/>
</dbReference>
<evidence type="ECO:0000256" key="6">
    <source>
        <dbReference type="ARBA" id="ARBA00023136"/>
    </source>
</evidence>
<comment type="caution">
    <text evidence="9">The sequence shown here is derived from an EMBL/GenBank/DDBJ whole genome shotgun (WGS) entry which is preliminary data.</text>
</comment>
<dbReference type="Pfam" id="PF00953">
    <property type="entry name" value="Glycos_transf_4"/>
    <property type="match status" value="1"/>
</dbReference>
<feature type="transmembrane region" description="Helical" evidence="8">
    <location>
        <begin position="142"/>
        <end position="164"/>
    </location>
</feature>
<proteinExistence type="predicted"/>
<feature type="transmembrane region" description="Helical" evidence="8">
    <location>
        <begin position="102"/>
        <end position="122"/>
    </location>
</feature>
<keyword evidence="3 9" id="KW-0808">Transferase</keyword>
<accession>A0A0G0EM03</accession>
<keyword evidence="7" id="KW-0460">Magnesium</keyword>
<comment type="subcellular location">
    <subcellularLocation>
        <location evidence="1">Cell membrane</location>
        <topology evidence="1">Multi-pass membrane protein</topology>
    </subcellularLocation>
</comment>
<keyword evidence="7" id="KW-0479">Metal-binding</keyword>
<dbReference type="Proteomes" id="UP000034344">
    <property type="component" value="Unassembled WGS sequence"/>
</dbReference>
<feature type="transmembrane region" description="Helical" evidence="8">
    <location>
        <begin position="256"/>
        <end position="276"/>
    </location>
</feature>
<feature type="binding site" evidence="7">
    <location>
        <position position="167"/>
    </location>
    <ligand>
        <name>Mg(2+)</name>
        <dbReference type="ChEBI" id="CHEBI:18420"/>
    </ligand>
</feature>
<keyword evidence="2" id="KW-1003">Cell membrane</keyword>
<feature type="transmembrane region" description="Helical" evidence="8">
    <location>
        <begin position="303"/>
        <end position="321"/>
    </location>
</feature>
<dbReference type="CDD" id="cd06853">
    <property type="entry name" value="GT_WecA_like"/>
    <property type="match status" value="1"/>
</dbReference>
<dbReference type="GO" id="GO:0044038">
    <property type="term" value="P:cell wall macromolecule biosynthetic process"/>
    <property type="evidence" value="ECO:0007669"/>
    <property type="project" value="TreeGrafter"/>
</dbReference>
<dbReference type="EMBL" id="LBRS01000001">
    <property type="protein sequence ID" value="KKQ02120.1"/>
    <property type="molecule type" value="Genomic_DNA"/>
</dbReference>
<dbReference type="PANTHER" id="PTHR22926">
    <property type="entry name" value="PHOSPHO-N-ACETYLMURAMOYL-PENTAPEPTIDE-TRANSFERASE"/>
    <property type="match status" value="1"/>
</dbReference>
<gene>
    <name evidence="9" type="ORF">US11_C0001G0079</name>
</gene>
<feature type="transmembrane region" description="Helical" evidence="8">
    <location>
        <begin position="231"/>
        <end position="250"/>
    </location>
</feature>
<protein>
    <submittedName>
        <fullName evidence="9">UDP-N-acetylmuramyl pentapeptide phosphotransferase/UDP-N-acetylglucosamine-1-phosphate transferase</fullName>
    </submittedName>
</protein>
<evidence type="ECO:0000256" key="2">
    <source>
        <dbReference type="ARBA" id="ARBA00022475"/>
    </source>
</evidence>
<evidence type="ECO:0000256" key="5">
    <source>
        <dbReference type="ARBA" id="ARBA00022989"/>
    </source>
</evidence>
<name>A0A0G0EM03_9BACT</name>
<dbReference type="AlphaFoldDB" id="A0A0G0EM03"/>
<feature type="transmembrane region" description="Helical" evidence="8">
    <location>
        <begin position="65"/>
        <end position="90"/>
    </location>
</feature>
<evidence type="ECO:0000256" key="4">
    <source>
        <dbReference type="ARBA" id="ARBA00022692"/>
    </source>
</evidence>
<feature type="transmembrane region" description="Helical" evidence="8">
    <location>
        <begin position="327"/>
        <end position="344"/>
    </location>
</feature>
<dbReference type="GO" id="GO:0046872">
    <property type="term" value="F:metal ion binding"/>
    <property type="evidence" value="ECO:0007669"/>
    <property type="project" value="UniProtKB-KW"/>
</dbReference>
<evidence type="ECO:0000256" key="3">
    <source>
        <dbReference type="ARBA" id="ARBA00022679"/>
    </source>
</evidence>
<keyword evidence="6 8" id="KW-0472">Membrane</keyword>
<evidence type="ECO:0000313" key="9">
    <source>
        <dbReference type="EMBL" id="KKQ02120.1"/>
    </source>
</evidence>
<sequence>MQNLFVLIVTSLISLALTIPTIIFAKKIGLVTDKKKRFHPAHTHNGIVPRGGGIPIFLSLLTSSLIFLLINHIVIGILIAGFLLVIIGLIDDYGDVSPYARFIANLFVSALVIAFGLGIPYISNPLGEVIRLDQWQINFNFFGSHSIWVIADLLAIIWLSWTMNMVNWSKGVDGQLPGFVAIAGIFLGLLSNRFTAHDISAQNVTTLSFIVAGSYLGFLPFNFYPQKIMPGYGGGALAGFLLGILSILSFGKVGTAILILSIPMIDAIYTIIRRLIKKRSPFKADWGHFHHRLLEIGWGKRRIAVFYWIITLILGISSLFLKGIEKLLAFISIAIMLLIFIFIIEKMKKERLSFPEKL</sequence>
<keyword evidence="5 8" id="KW-1133">Transmembrane helix</keyword>
<evidence type="ECO:0000256" key="7">
    <source>
        <dbReference type="PIRSR" id="PIRSR600715-1"/>
    </source>
</evidence>
<reference evidence="9 10" key="1">
    <citation type="journal article" date="2015" name="Nature">
        <title>rRNA introns, odd ribosomes, and small enigmatic genomes across a large radiation of phyla.</title>
        <authorList>
            <person name="Brown C.T."/>
            <person name="Hug L.A."/>
            <person name="Thomas B.C."/>
            <person name="Sharon I."/>
            <person name="Castelle C.J."/>
            <person name="Singh A."/>
            <person name="Wilkins M.J."/>
            <person name="Williams K.H."/>
            <person name="Banfield J.F."/>
        </authorList>
    </citation>
    <scope>NUCLEOTIDE SEQUENCE [LARGE SCALE GENOMIC DNA]</scope>
</reference>
<keyword evidence="4 8" id="KW-0812">Transmembrane</keyword>
<organism evidence="9 10">
    <name type="scientific">Candidatus Roizmanbacteria bacterium GW2011_GWA2_36_23</name>
    <dbReference type="NCBI Taxonomy" id="1618480"/>
    <lineage>
        <taxon>Bacteria</taxon>
        <taxon>Candidatus Roizmaniibacteriota</taxon>
    </lineage>
</organism>
<dbReference type="GO" id="GO:0016780">
    <property type="term" value="F:phosphotransferase activity, for other substituted phosphate groups"/>
    <property type="evidence" value="ECO:0007669"/>
    <property type="project" value="InterPro"/>
</dbReference>
<evidence type="ECO:0000256" key="8">
    <source>
        <dbReference type="SAM" id="Phobius"/>
    </source>
</evidence>
<evidence type="ECO:0000256" key="1">
    <source>
        <dbReference type="ARBA" id="ARBA00004651"/>
    </source>
</evidence>
<comment type="cofactor">
    <cofactor evidence="7">
        <name>Mg(2+)</name>
        <dbReference type="ChEBI" id="CHEBI:18420"/>
    </cofactor>
</comment>
<dbReference type="STRING" id="1618480.US11_C0001G0079"/>
<feature type="transmembrane region" description="Helical" evidence="8">
    <location>
        <begin position="176"/>
        <end position="194"/>
    </location>
</feature>
<dbReference type="PANTHER" id="PTHR22926:SF3">
    <property type="entry name" value="UNDECAPRENYL-PHOSPHATE ALPHA-N-ACETYLGLUCOSAMINYL 1-PHOSPHATE TRANSFERASE"/>
    <property type="match status" value="1"/>
</dbReference>
<dbReference type="GO" id="GO:0071555">
    <property type="term" value="P:cell wall organization"/>
    <property type="evidence" value="ECO:0007669"/>
    <property type="project" value="TreeGrafter"/>
</dbReference>
<dbReference type="InterPro" id="IPR000715">
    <property type="entry name" value="Glycosyl_transferase_4"/>
</dbReference>
<dbReference type="GO" id="GO:0009103">
    <property type="term" value="P:lipopolysaccharide biosynthetic process"/>
    <property type="evidence" value="ECO:0007669"/>
    <property type="project" value="TreeGrafter"/>
</dbReference>
<feature type="transmembrane region" description="Helical" evidence="8">
    <location>
        <begin position="206"/>
        <end position="224"/>
    </location>
</feature>